<accession>A0A151I2Q7</accession>
<evidence type="ECO:0000313" key="2">
    <source>
        <dbReference type="Proteomes" id="UP000078540"/>
    </source>
</evidence>
<dbReference type="Proteomes" id="UP000078540">
    <property type="component" value="Unassembled WGS sequence"/>
</dbReference>
<reference evidence="1 2" key="1">
    <citation type="submission" date="2015-09" db="EMBL/GenBank/DDBJ databases">
        <title>Atta colombica WGS genome.</title>
        <authorList>
            <person name="Nygaard S."/>
            <person name="Hu H."/>
            <person name="Boomsma J."/>
            <person name="Zhang G."/>
        </authorList>
    </citation>
    <scope>NUCLEOTIDE SEQUENCE [LARGE SCALE GENOMIC DNA]</scope>
    <source>
        <strain evidence="1">Treedump-2</strain>
        <tissue evidence="1">Whole body</tissue>
    </source>
</reference>
<gene>
    <name evidence="1" type="ORF">ALC53_08737</name>
</gene>
<dbReference type="STRING" id="520822.A0A151I2Q7"/>
<evidence type="ECO:0000313" key="1">
    <source>
        <dbReference type="EMBL" id="KYM80812.1"/>
    </source>
</evidence>
<feature type="non-terminal residue" evidence="1">
    <location>
        <position position="1"/>
    </location>
</feature>
<organism evidence="1 2">
    <name type="scientific">Atta colombica</name>
    <dbReference type="NCBI Taxonomy" id="520822"/>
    <lineage>
        <taxon>Eukaryota</taxon>
        <taxon>Metazoa</taxon>
        <taxon>Ecdysozoa</taxon>
        <taxon>Arthropoda</taxon>
        <taxon>Hexapoda</taxon>
        <taxon>Insecta</taxon>
        <taxon>Pterygota</taxon>
        <taxon>Neoptera</taxon>
        <taxon>Endopterygota</taxon>
        <taxon>Hymenoptera</taxon>
        <taxon>Apocrita</taxon>
        <taxon>Aculeata</taxon>
        <taxon>Formicoidea</taxon>
        <taxon>Formicidae</taxon>
        <taxon>Myrmicinae</taxon>
        <taxon>Atta</taxon>
    </lineage>
</organism>
<sequence length="1081" mass="117977">SAAFCLTGLASSSLVRSASPTFVSVTINSSRASCCTIALPNFGRSLLIFSALCSTKISVFDAMVFSSSWVETQLRSFVWFYFFFVTIPFHFRLTVDVATPAGLDALQEYIPASSSLTFVISKVAVVSNIVIVYFSLTWRSCSFLYQEISGNGFPITVHVNLAVRCLRFLLRSSTVTSALTCNLAASSSIILEAIFSGTFSFTLDLVTTDSVMISSFSSEISAICSACFTDFNSKTLSSSYVSSGNFSSSKANTCLSGCFRSNFSTSSMDFNITISFFSSVFKCICFFFLQETSFVKTSSVSLSSLNDGIVSIFRTTVTSSLKSTTFFVRLRRQGVSIISVDSLLLDFPSTISVSISDTGCNFMSLGSSFSTGFKKTCSGFGSMGLSIVTDFNRISTIFSSTFSFSIGFKMISSFVSSSLESFLTGFNTICSGFASSDFLIFFTGFNRISSDFFSTFSFSIGFKMISSFVSSSLESFLTGFNIICSGFGSSGLSSFFTGFNRVSSGVSPTFSFSTDFKVIFSFDPSSLASFLIDFNTTFSSFGSSGFSVFFTGFNRTSSGFSSTFFFSTGFKVIPSFDSSSLGSFLTGFNTICSGFGSSGLSSFFIGFNRTSSDFSSTFSFSIDFKVIPSFDSSSLGSFLTGFNTICSGFGSSGLSSFFIGFNRTSSDFSSTFSFSIDFKVISSFVSSSLESFLTGFITICSGFGSSDISVFFTGFNRTSFGFSSTFSFSIGFKVISSFVSSSLESFLTGFNTICSGFDSSDFSAFFTGFNRTSSDFSSTFCFSIGFKVIFSFVSSSLESFLTGFNTICSGFGSSGLCSFFTGFNRTSSGFCSFFTGFNRTSSGFSSTFSFSIDFKVISSFVSSSLESFLIGFNTICSGFDSSDFSAFFTRFNRTSSDFSSTFPFSIGFKVISFFVSSSLESFLTGFNTICSGFGSSGLCSFFTGFNRTSSGFGSICVNFFARLHEFFSKLFLRQSMVLFDSRKLEAYPVKNLLMLFVFSAMEVNHKFEVERVLFAKVTIHHQVEVVFQMVNHFCREVKISELHFPSNLDEVSHLFQYWHPSPREPRNRLLFSLQVMQNCFK</sequence>
<proteinExistence type="predicted"/>
<dbReference type="AlphaFoldDB" id="A0A151I2Q7"/>
<name>A0A151I2Q7_9HYME</name>
<dbReference type="EMBL" id="KQ976554">
    <property type="protein sequence ID" value="KYM80812.1"/>
    <property type="molecule type" value="Genomic_DNA"/>
</dbReference>
<keyword evidence="2" id="KW-1185">Reference proteome</keyword>
<protein>
    <submittedName>
        <fullName evidence="1">Uncharacterized protein</fullName>
    </submittedName>
</protein>